<evidence type="ECO:0000313" key="2">
    <source>
        <dbReference type="EMBL" id="SEN18485.1"/>
    </source>
</evidence>
<dbReference type="EMBL" id="FODE01000002">
    <property type="protein sequence ID" value="SEN18485.1"/>
    <property type="molecule type" value="Genomic_DNA"/>
</dbReference>
<name>A0A1H8EG60_9RHOB</name>
<dbReference type="STRING" id="34002.SAMN04489859_100262"/>
<gene>
    <name evidence="2" type="ORF">SAMN04489859_100262</name>
</gene>
<dbReference type="Pfam" id="PF20093">
    <property type="entry name" value="DUF6484"/>
    <property type="match status" value="1"/>
</dbReference>
<dbReference type="RefSeq" id="WP_090610293.1">
    <property type="nucleotide sequence ID" value="NZ_CP067127.1"/>
</dbReference>
<dbReference type="InterPro" id="IPR045506">
    <property type="entry name" value="DUF6484"/>
</dbReference>
<dbReference type="OrthoDB" id="3078443at2"/>
<organism evidence="2 3">
    <name type="scientific">Paracoccus alcaliphilus</name>
    <dbReference type="NCBI Taxonomy" id="34002"/>
    <lineage>
        <taxon>Bacteria</taxon>
        <taxon>Pseudomonadati</taxon>
        <taxon>Pseudomonadota</taxon>
        <taxon>Alphaproteobacteria</taxon>
        <taxon>Rhodobacterales</taxon>
        <taxon>Paracoccaceae</taxon>
        <taxon>Paracoccus</taxon>
    </lineage>
</organism>
<keyword evidence="3" id="KW-1185">Reference proteome</keyword>
<evidence type="ECO:0000259" key="1">
    <source>
        <dbReference type="Pfam" id="PF20093"/>
    </source>
</evidence>
<sequence length="142" mass="15284">MDVKDRLNGVVIGLLLGFRDGAPLVVFPSNAEDHAIPARSLTPLSFGDAGAEVALLFEDGDLSRPLIIGRIVELAHRDAPETPQVLRDGETVKITAGQRIELRVGKSAIIMDKDGRITIRGQNLISHASRSNRIRGGSIDLN</sequence>
<protein>
    <recommendedName>
        <fullName evidence="1">DUF6484 domain-containing protein</fullName>
    </recommendedName>
</protein>
<dbReference type="Proteomes" id="UP000199054">
    <property type="component" value="Unassembled WGS sequence"/>
</dbReference>
<proteinExistence type="predicted"/>
<evidence type="ECO:0000313" key="3">
    <source>
        <dbReference type="Proteomes" id="UP000199054"/>
    </source>
</evidence>
<feature type="domain" description="DUF6484" evidence="1">
    <location>
        <begin position="12"/>
        <end position="71"/>
    </location>
</feature>
<dbReference type="AlphaFoldDB" id="A0A1H8EG60"/>
<accession>A0A1H8EG60</accession>
<reference evidence="2 3" key="1">
    <citation type="submission" date="2016-10" db="EMBL/GenBank/DDBJ databases">
        <authorList>
            <person name="de Groot N.N."/>
        </authorList>
    </citation>
    <scope>NUCLEOTIDE SEQUENCE [LARGE SCALE GENOMIC DNA]</scope>
    <source>
        <strain evidence="2 3">DSM 8512</strain>
    </source>
</reference>